<gene>
    <name evidence="1" type="ORF">LTR37_013513</name>
</gene>
<accession>A0ACC3MXN8</accession>
<evidence type="ECO:0000313" key="2">
    <source>
        <dbReference type="Proteomes" id="UP001281147"/>
    </source>
</evidence>
<keyword evidence="2" id="KW-1185">Reference proteome</keyword>
<evidence type="ECO:0000313" key="1">
    <source>
        <dbReference type="EMBL" id="KAK3704996.1"/>
    </source>
</evidence>
<organism evidence="1 2">
    <name type="scientific">Vermiconidia calcicola</name>
    <dbReference type="NCBI Taxonomy" id="1690605"/>
    <lineage>
        <taxon>Eukaryota</taxon>
        <taxon>Fungi</taxon>
        <taxon>Dikarya</taxon>
        <taxon>Ascomycota</taxon>
        <taxon>Pezizomycotina</taxon>
        <taxon>Dothideomycetes</taxon>
        <taxon>Dothideomycetidae</taxon>
        <taxon>Mycosphaerellales</taxon>
        <taxon>Extremaceae</taxon>
        <taxon>Vermiconidia</taxon>
    </lineage>
</organism>
<comment type="caution">
    <text evidence="1">The sequence shown here is derived from an EMBL/GenBank/DDBJ whole genome shotgun (WGS) entry which is preliminary data.</text>
</comment>
<protein>
    <submittedName>
        <fullName evidence="1">Uncharacterized protein</fullName>
    </submittedName>
</protein>
<dbReference type="Proteomes" id="UP001281147">
    <property type="component" value="Unassembled WGS sequence"/>
</dbReference>
<proteinExistence type="predicted"/>
<reference evidence="1" key="1">
    <citation type="submission" date="2023-07" db="EMBL/GenBank/DDBJ databases">
        <title>Black Yeasts Isolated from many extreme environments.</title>
        <authorList>
            <person name="Coleine C."/>
            <person name="Stajich J.E."/>
            <person name="Selbmann L."/>
        </authorList>
    </citation>
    <scope>NUCLEOTIDE SEQUENCE</scope>
    <source>
        <strain evidence="1">CCFEE 5714</strain>
    </source>
</reference>
<name>A0ACC3MXN8_9PEZI</name>
<dbReference type="EMBL" id="JAUTXU010000133">
    <property type="protein sequence ID" value="KAK3704996.1"/>
    <property type="molecule type" value="Genomic_DNA"/>
</dbReference>
<sequence length="319" mass="35557">MAKSKKTPKAVEANVKATASKPIVKVAVKKKTKKRRSGRILNTGKKSNANTEANATQSPLLSLPPEIRNRIYKLVLGGKTIHDDKIAHVPLKGRRHYTNTICFCTAKVDDHELSATIRNSEELDVEDYYIRHRHCKVEPVDLPSRCNHPLALLRTCRQVHNEAALLPFQTNTFSFLTSTGMNVFLKTLMAVQRRAIVSMVFGSIFLHSARKQVKELVGLKELILFAELPEYLWILPADASSAREQLMTAVSVFEPLSRTSATVCIYHNTTFAVDAKADLAKIKALSEEAEAKLLEPPNNAVTEVEPEEEVEGQGYEGKQ</sequence>